<evidence type="ECO:0000313" key="4">
    <source>
        <dbReference type="Proteomes" id="UP000320176"/>
    </source>
</evidence>
<feature type="chain" id="PRO_5022844661" evidence="2">
    <location>
        <begin position="24"/>
        <end position="387"/>
    </location>
</feature>
<name>A0A5C6ARE5_9BACT</name>
<accession>A0A5C6ARE5</accession>
<sequence precursor="true">MRSCFCALAASVLFIGVPQIVNAQPGRTARFELVDGAGQVSATVEIASGRLIAYEANGERVYYSRAPQYDSADRRYVGYFQYELNRILRFPRSGRGRMQGADLDDPFPQYNYLLRTVRPIIGGVGSPPSAYVPPTQYAYPFQGLGAGSSGYGGGWGDPGLYPDLYPGGSPGYSSGYSTGAGWAIPPFRAPLRRAPVSVLLDSQLVPHPPLAPVTLKLVNGGPREIRVTIDDLTDQSQSRQLRIPSRGSELVQFKRDSGADLVQHYRTVMADGAAVTREIVEPVPPQVLYELVVHEWNLQSIAIDRTGKSPQAIEDIHYQGKGLGRFPLPPGDQLKSGTVDVYRAAKQADNPGAVSPILTRPMDGASESQGLSPLERMLEEQRRATQR</sequence>
<feature type="compositionally biased region" description="Basic and acidic residues" evidence="1">
    <location>
        <begin position="376"/>
        <end position="387"/>
    </location>
</feature>
<gene>
    <name evidence="3" type="ORF">Pla52n_33500</name>
</gene>
<feature type="region of interest" description="Disordered" evidence="1">
    <location>
        <begin position="350"/>
        <end position="387"/>
    </location>
</feature>
<dbReference type="RefSeq" id="WP_146520657.1">
    <property type="nucleotide sequence ID" value="NZ_CP151726.1"/>
</dbReference>
<dbReference type="OrthoDB" id="241339at2"/>
<dbReference type="AlphaFoldDB" id="A0A5C6ARE5"/>
<feature type="signal peptide" evidence="2">
    <location>
        <begin position="1"/>
        <end position="23"/>
    </location>
</feature>
<comment type="caution">
    <text evidence="3">The sequence shown here is derived from an EMBL/GenBank/DDBJ whole genome shotgun (WGS) entry which is preliminary data.</text>
</comment>
<protein>
    <submittedName>
        <fullName evidence="3">Uncharacterized protein</fullName>
    </submittedName>
</protein>
<keyword evidence="2" id="KW-0732">Signal</keyword>
<evidence type="ECO:0000256" key="2">
    <source>
        <dbReference type="SAM" id="SignalP"/>
    </source>
</evidence>
<keyword evidence="4" id="KW-1185">Reference proteome</keyword>
<evidence type="ECO:0000256" key="1">
    <source>
        <dbReference type="SAM" id="MobiDB-lite"/>
    </source>
</evidence>
<dbReference type="Proteomes" id="UP000320176">
    <property type="component" value="Unassembled WGS sequence"/>
</dbReference>
<reference evidence="3 4" key="1">
    <citation type="submission" date="2019-02" db="EMBL/GenBank/DDBJ databases">
        <title>Deep-cultivation of Planctomycetes and their phenomic and genomic characterization uncovers novel biology.</title>
        <authorList>
            <person name="Wiegand S."/>
            <person name="Jogler M."/>
            <person name="Boedeker C."/>
            <person name="Pinto D."/>
            <person name="Vollmers J."/>
            <person name="Rivas-Marin E."/>
            <person name="Kohn T."/>
            <person name="Peeters S.H."/>
            <person name="Heuer A."/>
            <person name="Rast P."/>
            <person name="Oberbeckmann S."/>
            <person name="Bunk B."/>
            <person name="Jeske O."/>
            <person name="Meyerdierks A."/>
            <person name="Storesund J.E."/>
            <person name="Kallscheuer N."/>
            <person name="Luecker S."/>
            <person name="Lage O.M."/>
            <person name="Pohl T."/>
            <person name="Merkel B.J."/>
            <person name="Hornburger P."/>
            <person name="Mueller R.-W."/>
            <person name="Bruemmer F."/>
            <person name="Labrenz M."/>
            <person name="Spormann A.M."/>
            <person name="Op Den Camp H."/>
            <person name="Overmann J."/>
            <person name="Amann R."/>
            <person name="Jetten M.S.M."/>
            <person name="Mascher T."/>
            <person name="Medema M.H."/>
            <person name="Devos D.P."/>
            <person name="Kaster A.-K."/>
            <person name="Ovreas L."/>
            <person name="Rohde M."/>
            <person name="Galperin M.Y."/>
            <person name="Jogler C."/>
        </authorList>
    </citation>
    <scope>NUCLEOTIDE SEQUENCE [LARGE SCALE GENOMIC DNA]</scope>
    <source>
        <strain evidence="3 4">Pla52n</strain>
    </source>
</reference>
<evidence type="ECO:0000313" key="3">
    <source>
        <dbReference type="EMBL" id="TWU02300.1"/>
    </source>
</evidence>
<organism evidence="3 4">
    <name type="scientific">Stieleria varia</name>
    <dbReference type="NCBI Taxonomy" id="2528005"/>
    <lineage>
        <taxon>Bacteria</taxon>
        <taxon>Pseudomonadati</taxon>
        <taxon>Planctomycetota</taxon>
        <taxon>Planctomycetia</taxon>
        <taxon>Pirellulales</taxon>
        <taxon>Pirellulaceae</taxon>
        <taxon>Stieleria</taxon>
    </lineage>
</organism>
<proteinExistence type="predicted"/>
<dbReference type="EMBL" id="SJPN01000004">
    <property type="protein sequence ID" value="TWU02300.1"/>
    <property type="molecule type" value="Genomic_DNA"/>
</dbReference>